<dbReference type="SMART" id="SM00220">
    <property type="entry name" value="S_TKc"/>
    <property type="match status" value="1"/>
</dbReference>
<accession>A0AA40F3W5</accession>
<comment type="caution">
    <text evidence="3">The sequence shown here is derived from an EMBL/GenBank/DDBJ whole genome shotgun (WGS) entry which is preliminary data.</text>
</comment>
<dbReference type="GO" id="GO:0004674">
    <property type="term" value="F:protein serine/threonine kinase activity"/>
    <property type="evidence" value="ECO:0007669"/>
    <property type="project" value="TreeGrafter"/>
</dbReference>
<dbReference type="Gene3D" id="1.10.510.10">
    <property type="entry name" value="Transferase(Phosphotransferase) domain 1"/>
    <property type="match status" value="2"/>
</dbReference>
<dbReference type="CDD" id="cd00180">
    <property type="entry name" value="PKc"/>
    <property type="match status" value="1"/>
</dbReference>
<name>A0AA40F3W5_9PEZI</name>
<dbReference type="InterPro" id="IPR000719">
    <property type="entry name" value="Prot_kinase_dom"/>
</dbReference>
<dbReference type="PANTHER" id="PTHR24359">
    <property type="entry name" value="SERINE/THREONINE-PROTEIN KINASE SBK1"/>
    <property type="match status" value="1"/>
</dbReference>
<evidence type="ECO:0000313" key="3">
    <source>
        <dbReference type="EMBL" id="KAK0750605.1"/>
    </source>
</evidence>
<feature type="compositionally biased region" description="Low complexity" evidence="1">
    <location>
        <begin position="85"/>
        <end position="95"/>
    </location>
</feature>
<protein>
    <recommendedName>
        <fullName evidence="2">Protein kinase domain-containing protein</fullName>
    </recommendedName>
</protein>
<evidence type="ECO:0000256" key="1">
    <source>
        <dbReference type="SAM" id="MobiDB-lite"/>
    </source>
</evidence>
<feature type="region of interest" description="Disordered" evidence="1">
    <location>
        <begin position="569"/>
        <end position="598"/>
    </location>
</feature>
<organism evidence="3 4">
    <name type="scientific">Schizothecium vesticola</name>
    <dbReference type="NCBI Taxonomy" id="314040"/>
    <lineage>
        <taxon>Eukaryota</taxon>
        <taxon>Fungi</taxon>
        <taxon>Dikarya</taxon>
        <taxon>Ascomycota</taxon>
        <taxon>Pezizomycotina</taxon>
        <taxon>Sordariomycetes</taxon>
        <taxon>Sordariomycetidae</taxon>
        <taxon>Sordariales</taxon>
        <taxon>Schizotheciaceae</taxon>
        <taxon>Schizothecium</taxon>
    </lineage>
</organism>
<dbReference type="AlphaFoldDB" id="A0AA40F3W5"/>
<feature type="compositionally biased region" description="Basic and acidic residues" evidence="1">
    <location>
        <begin position="99"/>
        <end position="111"/>
    </location>
</feature>
<keyword evidence="4" id="KW-1185">Reference proteome</keyword>
<dbReference type="GO" id="GO:0005524">
    <property type="term" value="F:ATP binding"/>
    <property type="evidence" value="ECO:0007669"/>
    <property type="project" value="InterPro"/>
</dbReference>
<dbReference type="PROSITE" id="PS50011">
    <property type="entry name" value="PROTEIN_KINASE_DOM"/>
    <property type="match status" value="1"/>
</dbReference>
<feature type="region of interest" description="Disordered" evidence="1">
    <location>
        <begin position="85"/>
        <end position="129"/>
    </location>
</feature>
<proteinExistence type="predicted"/>
<dbReference type="InterPro" id="IPR011009">
    <property type="entry name" value="Kinase-like_dom_sf"/>
</dbReference>
<reference evidence="3" key="1">
    <citation type="submission" date="2023-06" db="EMBL/GenBank/DDBJ databases">
        <title>Genome-scale phylogeny and comparative genomics of the fungal order Sordariales.</title>
        <authorList>
            <consortium name="Lawrence Berkeley National Laboratory"/>
            <person name="Hensen N."/>
            <person name="Bonometti L."/>
            <person name="Westerberg I."/>
            <person name="Brannstrom I.O."/>
            <person name="Guillou S."/>
            <person name="Cros-Aarteil S."/>
            <person name="Calhoun S."/>
            <person name="Haridas S."/>
            <person name="Kuo A."/>
            <person name="Mondo S."/>
            <person name="Pangilinan J."/>
            <person name="Riley R."/>
            <person name="LaButti K."/>
            <person name="Andreopoulos B."/>
            <person name="Lipzen A."/>
            <person name="Chen C."/>
            <person name="Yanf M."/>
            <person name="Daum C."/>
            <person name="Ng V."/>
            <person name="Clum A."/>
            <person name="Steindorff A."/>
            <person name="Ohm R."/>
            <person name="Martin F."/>
            <person name="Silar P."/>
            <person name="Natvig D."/>
            <person name="Lalanne C."/>
            <person name="Gautier V."/>
            <person name="Ament-velasquez S.L."/>
            <person name="Kruys A."/>
            <person name="Hutchinson M.I."/>
            <person name="Powell A.J."/>
            <person name="Barry K."/>
            <person name="Miller A.N."/>
            <person name="Grigoriev I.V."/>
            <person name="Debuchy R."/>
            <person name="Gladieux P."/>
            <person name="Thoren M.H."/>
            <person name="Johannesson H."/>
        </authorList>
    </citation>
    <scope>NUCLEOTIDE SEQUENCE</scope>
    <source>
        <strain evidence="3">SMH3187-1</strain>
    </source>
</reference>
<sequence length="808" mass="89523">MEQPDRPQPCLGPVIDGPAGVFADKAAEATAALPYVPQLDATYWQATLSARLPVGHKPSIISTVSVQPFASDKHDDALLAGLLPSSPTSALTSAPQQIAERDLRDQHEEHTSSSPGLAEGGPPVDPAVADALYGRGLPELDSIQENIDFPPDPTLITDLGERLARETSLSYDGGHEADMTPSPLYQALLKGRVSCGGTSHETFIPRGLLARIMTREAVGEELRRSYTAVFMDSLRRQFHFGTKILRPQHQVSSDPATEAQRICGSGGLSFPVGQHHGADVAPNMHGPRSPTQAGHIAQQPTETQPKSFRKIMAILILMDKPNKIRRFLEADISDVDLPLELRQVPRPSGSAKIPPKWELKSIRAKDQAKTLRCFRRWKPRAMEEFQKHQWTVLAPFFALGGVRSVLLSGGGRRSRDLRTIHHWKLDHRVILPFKSFSEARPEGGCGQVYRVEIHPDHHAFNLSYESNPNVFAVKRLFSAKESNFKREVQMLKRLNSADPDPHLTNLLGTYEYRGQYHLLFPWAEADLVGFWSKAHPEPIADTSTARWLVNQCRGLADALAKIHRYPTNSDDSILKRDSGTPAPQQPKQKPITEGDAQRPDTAIKMLFGRHGDIKPANILWFPKDPNDPRHQDPLGILKLCDFGIAEFAPGTSGTPSHVMFGTTRPYCAPELLVGRHQGGAVDSMNDIWSLGCVFLECVAWYQGGWVGVESFLERRSTPENDDPGLKVPTFFEMEKHPRTGQPTKPRVKTEVVKYMSEIRGRTSCCRLIGDLVTLIQNHMLIANRGSTRKAASSLAGELSHMLVYSGQH</sequence>
<dbReference type="PANTHER" id="PTHR24359:SF37">
    <property type="entry name" value="PROTEIN KINASE DOMAIN-CONTAINING PROTEIN"/>
    <property type="match status" value="1"/>
</dbReference>
<gene>
    <name evidence="3" type="ORF">B0T18DRAFT_389995</name>
</gene>
<dbReference type="SUPFAM" id="SSF56112">
    <property type="entry name" value="Protein kinase-like (PK-like)"/>
    <property type="match status" value="1"/>
</dbReference>
<evidence type="ECO:0000313" key="4">
    <source>
        <dbReference type="Proteomes" id="UP001172155"/>
    </source>
</evidence>
<feature type="domain" description="Protein kinase" evidence="2">
    <location>
        <begin position="434"/>
        <end position="781"/>
    </location>
</feature>
<dbReference type="EMBL" id="JAUKUD010000003">
    <property type="protein sequence ID" value="KAK0750605.1"/>
    <property type="molecule type" value="Genomic_DNA"/>
</dbReference>
<dbReference type="Pfam" id="PF00069">
    <property type="entry name" value="Pkinase"/>
    <property type="match status" value="1"/>
</dbReference>
<dbReference type="Proteomes" id="UP001172155">
    <property type="component" value="Unassembled WGS sequence"/>
</dbReference>
<evidence type="ECO:0000259" key="2">
    <source>
        <dbReference type="PROSITE" id="PS50011"/>
    </source>
</evidence>